<feature type="compositionally biased region" description="Polar residues" evidence="1">
    <location>
        <begin position="44"/>
        <end position="67"/>
    </location>
</feature>
<comment type="caution">
    <text evidence="2">The sequence shown here is derived from an EMBL/GenBank/DDBJ whole genome shotgun (WGS) entry which is preliminary data.</text>
</comment>
<dbReference type="RefSeq" id="WP_373291805.1">
    <property type="nucleotide sequence ID" value="NZ_BMNE01000013.1"/>
</dbReference>
<evidence type="ECO:0000313" key="2">
    <source>
        <dbReference type="EMBL" id="GGN99345.1"/>
    </source>
</evidence>
<evidence type="ECO:0000256" key="1">
    <source>
        <dbReference type="SAM" id="MobiDB-lite"/>
    </source>
</evidence>
<gene>
    <name evidence="2" type="ORF">GCM10011610_67210</name>
</gene>
<protein>
    <submittedName>
        <fullName evidence="2">Uncharacterized protein</fullName>
    </submittedName>
</protein>
<organism evidence="2 3">
    <name type="scientific">Nocardia rhizosphaerihabitans</name>
    <dbReference type="NCBI Taxonomy" id="1691570"/>
    <lineage>
        <taxon>Bacteria</taxon>
        <taxon>Bacillati</taxon>
        <taxon>Actinomycetota</taxon>
        <taxon>Actinomycetes</taxon>
        <taxon>Mycobacteriales</taxon>
        <taxon>Nocardiaceae</taxon>
        <taxon>Nocardia</taxon>
    </lineage>
</organism>
<dbReference type="EMBL" id="BMNE01000013">
    <property type="protein sequence ID" value="GGN99345.1"/>
    <property type="molecule type" value="Genomic_DNA"/>
</dbReference>
<evidence type="ECO:0000313" key="3">
    <source>
        <dbReference type="Proteomes" id="UP000658127"/>
    </source>
</evidence>
<name>A0ABQ2L1D1_9NOCA</name>
<feature type="region of interest" description="Disordered" evidence="1">
    <location>
        <begin position="1"/>
        <end position="67"/>
    </location>
</feature>
<sequence length="149" mass="15585">MRVKSAGQEARSEGTAHIAIIGTESSSARSVSEEDTQPGLDSVVETSATDTATAPRQRSVPVTASRSAGSYHAGMVRVRLRFPQGGVALDYRTTAAIADRIATELGRYGIVVTIDGDLTTALRDLPTDDIWSARGGEISADAERPAPTG</sequence>
<keyword evidence="3" id="KW-1185">Reference proteome</keyword>
<proteinExistence type="predicted"/>
<accession>A0ABQ2L1D1</accession>
<dbReference type="Proteomes" id="UP000658127">
    <property type="component" value="Unassembled WGS sequence"/>
</dbReference>
<reference evidence="3" key="1">
    <citation type="journal article" date="2019" name="Int. J. Syst. Evol. Microbiol.">
        <title>The Global Catalogue of Microorganisms (GCM) 10K type strain sequencing project: providing services to taxonomists for standard genome sequencing and annotation.</title>
        <authorList>
            <consortium name="The Broad Institute Genomics Platform"/>
            <consortium name="The Broad Institute Genome Sequencing Center for Infectious Disease"/>
            <person name="Wu L."/>
            <person name="Ma J."/>
        </authorList>
    </citation>
    <scope>NUCLEOTIDE SEQUENCE [LARGE SCALE GENOMIC DNA]</scope>
    <source>
        <strain evidence="3">CGMCC 4.7329</strain>
    </source>
</reference>